<protein>
    <submittedName>
        <fullName evidence="2">Uncharacterized protein</fullName>
    </submittedName>
</protein>
<keyword evidence="3" id="KW-1185">Reference proteome</keyword>
<evidence type="ECO:0000313" key="2">
    <source>
        <dbReference type="EMBL" id="MED6119580.1"/>
    </source>
</evidence>
<dbReference type="EMBL" id="JASCZI010030241">
    <property type="protein sequence ID" value="MED6119580.1"/>
    <property type="molecule type" value="Genomic_DNA"/>
</dbReference>
<name>A0ABU6R6U9_9FABA</name>
<feature type="region of interest" description="Disordered" evidence="1">
    <location>
        <begin position="31"/>
        <end position="57"/>
    </location>
</feature>
<proteinExistence type="predicted"/>
<organism evidence="2 3">
    <name type="scientific">Stylosanthes scabra</name>
    <dbReference type="NCBI Taxonomy" id="79078"/>
    <lineage>
        <taxon>Eukaryota</taxon>
        <taxon>Viridiplantae</taxon>
        <taxon>Streptophyta</taxon>
        <taxon>Embryophyta</taxon>
        <taxon>Tracheophyta</taxon>
        <taxon>Spermatophyta</taxon>
        <taxon>Magnoliopsida</taxon>
        <taxon>eudicotyledons</taxon>
        <taxon>Gunneridae</taxon>
        <taxon>Pentapetalae</taxon>
        <taxon>rosids</taxon>
        <taxon>fabids</taxon>
        <taxon>Fabales</taxon>
        <taxon>Fabaceae</taxon>
        <taxon>Papilionoideae</taxon>
        <taxon>50 kb inversion clade</taxon>
        <taxon>dalbergioids sensu lato</taxon>
        <taxon>Dalbergieae</taxon>
        <taxon>Pterocarpus clade</taxon>
        <taxon>Stylosanthes</taxon>
    </lineage>
</organism>
<feature type="compositionally biased region" description="Pro residues" evidence="1">
    <location>
        <begin position="38"/>
        <end position="57"/>
    </location>
</feature>
<dbReference type="Proteomes" id="UP001341840">
    <property type="component" value="Unassembled WGS sequence"/>
</dbReference>
<accession>A0ABU6R6U9</accession>
<gene>
    <name evidence="2" type="ORF">PIB30_013014</name>
</gene>
<reference evidence="2 3" key="1">
    <citation type="journal article" date="2023" name="Plants (Basel)">
        <title>Bridging the Gap: Combining Genomics and Transcriptomics Approaches to Understand Stylosanthes scabra, an Orphan Legume from the Brazilian Caatinga.</title>
        <authorList>
            <person name="Ferreira-Neto J.R.C."/>
            <person name="da Silva M.D."/>
            <person name="Binneck E."/>
            <person name="de Melo N.F."/>
            <person name="da Silva R.H."/>
            <person name="de Melo A.L.T.M."/>
            <person name="Pandolfi V."/>
            <person name="Bustamante F.O."/>
            <person name="Brasileiro-Vidal A.C."/>
            <person name="Benko-Iseppon A.M."/>
        </authorList>
    </citation>
    <scope>NUCLEOTIDE SEQUENCE [LARGE SCALE GENOMIC DNA]</scope>
    <source>
        <tissue evidence="2">Leaves</tissue>
    </source>
</reference>
<evidence type="ECO:0000313" key="3">
    <source>
        <dbReference type="Proteomes" id="UP001341840"/>
    </source>
</evidence>
<sequence>MVTGNTKYDVGGNDNSVLALEKELSDTTCSSTDLDLAVPPPPQLNPIPNQAEPPPLPCRHPLSQLNCPLHPLPNPPPLCLRELPLLTFESSSSELLVNPSLTTHQVRPLIRLFHFHSSDSHSRPLYKIGIGVTPTTFAPN</sequence>
<evidence type="ECO:0000256" key="1">
    <source>
        <dbReference type="SAM" id="MobiDB-lite"/>
    </source>
</evidence>
<comment type="caution">
    <text evidence="2">The sequence shown here is derived from an EMBL/GenBank/DDBJ whole genome shotgun (WGS) entry which is preliminary data.</text>
</comment>